<dbReference type="GO" id="GO:0005096">
    <property type="term" value="F:GTPase activator activity"/>
    <property type="evidence" value="ECO:0007669"/>
    <property type="project" value="TreeGrafter"/>
</dbReference>
<organism evidence="4">
    <name type="scientific">Echinostoma caproni</name>
    <dbReference type="NCBI Taxonomy" id="27848"/>
    <lineage>
        <taxon>Eukaryota</taxon>
        <taxon>Metazoa</taxon>
        <taxon>Spiralia</taxon>
        <taxon>Lophotrochozoa</taxon>
        <taxon>Platyhelminthes</taxon>
        <taxon>Trematoda</taxon>
        <taxon>Digenea</taxon>
        <taxon>Plagiorchiida</taxon>
        <taxon>Echinostomata</taxon>
        <taxon>Echinostomatoidea</taxon>
        <taxon>Echinostomatidae</taxon>
        <taxon>Echinostoma</taxon>
    </lineage>
</organism>
<dbReference type="AlphaFoldDB" id="A0A183BG01"/>
<feature type="domain" description="Rab-GAP TBC" evidence="1">
    <location>
        <begin position="1"/>
        <end position="151"/>
    </location>
</feature>
<dbReference type="WBParaSite" id="ECPE_0001818501-mRNA-1">
    <property type="protein sequence ID" value="ECPE_0001818501-mRNA-1"/>
    <property type="gene ID" value="ECPE_0001818501"/>
</dbReference>
<sequence>MVMMLSSYPALLARSWRHTNHHTTSKFSLVVVVESTNRFSQPQTRNSYSKSNTSELVGLLLTYIIEEEDAFWALSQLMTGPRHRLHGIFVSGFPGLQRLFTHHERVIKRLLPSIHKHFTQQQMVTSTYALKWFMQCFLDRVSPLTCVCVCV</sequence>
<accession>A0A183BG01</accession>
<dbReference type="InterPro" id="IPR035969">
    <property type="entry name" value="Rab-GAP_TBC_sf"/>
</dbReference>
<dbReference type="GO" id="GO:0031267">
    <property type="term" value="F:small GTPase binding"/>
    <property type="evidence" value="ECO:0007669"/>
    <property type="project" value="TreeGrafter"/>
</dbReference>
<dbReference type="InterPro" id="IPR000195">
    <property type="entry name" value="Rab-GAP-TBC_dom"/>
</dbReference>
<evidence type="ECO:0000259" key="1">
    <source>
        <dbReference type="PROSITE" id="PS50086"/>
    </source>
</evidence>
<dbReference type="EMBL" id="UZAN01074950">
    <property type="protein sequence ID" value="VDP95640.1"/>
    <property type="molecule type" value="Genomic_DNA"/>
</dbReference>
<dbReference type="PROSITE" id="PS50086">
    <property type="entry name" value="TBC_RABGAP"/>
    <property type="match status" value="1"/>
</dbReference>
<name>A0A183BG01_9TREM</name>
<dbReference type="PANTHER" id="PTHR47219:SF25">
    <property type="entry name" value="RAB-GAP TBC DOMAIN-CONTAINING PROTEIN"/>
    <property type="match status" value="1"/>
</dbReference>
<reference evidence="4" key="1">
    <citation type="submission" date="2016-06" db="UniProtKB">
        <authorList>
            <consortium name="WormBaseParasite"/>
        </authorList>
    </citation>
    <scope>IDENTIFICATION</scope>
</reference>
<evidence type="ECO:0000313" key="3">
    <source>
        <dbReference type="Proteomes" id="UP000272942"/>
    </source>
</evidence>
<dbReference type="Pfam" id="PF00566">
    <property type="entry name" value="RabGAP-TBC"/>
    <property type="match status" value="1"/>
</dbReference>
<gene>
    <name evidence="2" type="ORF">ECPE_LOCUS18136</name>
</gene>
<dbReference type="Proteomes" id="UP000272942">
    <property type="component" value="Unassembled WGS sequence"/>
</dbReference>
<protein>
    <submittedName>
        <fullName evidence="4">Rab-GAP TBC domain-containing protein</fullName>
    </submittedName>
</protein>
<reference evidence="2 3" key="2">
    <citation type="submission" date="2018-11" db="EMBL/GenBank/DDBJ databases">
        <authorList>
            <consortium name="Pathogen Informatics"/>
        </authorList>
    </citation>
    <scope>NUCLEOTIDE SEQUENCE [LARGE SCALE GENOMIC DNA]</scope>
    <source>
        <strain evidence="2 3">Egypt</strain>
    </source>
</reference>
<dbReference type="PANTHER" id="PTHR47219">
    <property type="entry name" value="RAB GTPASE-ACTIVATING PROTEIN 1-LIKE"/>
    <property type="match status" value="1"/>
</dbReference>
<evidence type="ECO:0000313" key="4">
    <source>
        <dbReference type="WBParaSite" id="ECPE_0001818501-mRNA-1"/>
    </source>
</evidence>
<proteinExistence type="predicted"/>
<dbReference type="OrthoDB" id="294251at2759"/>
<dbReference type="Gene3D" id="1.10.472.80">
    <property type="entry name" value="Ypt/Rab-GAP domain of gyp1p, domain 3"/>
    <property type="match status" value="1"/>
</dbReference>
<dbReference type="InterPro" id="IPR050302">
    <property type="entry name" value="Rab_GAP_TBC_domain"/>
</dbReference>
<dbReference type="SUPFAM" id="SSF47923">
    <property type="entry name" value="Ypt/Rab-GAP domain of gyp1p"/>
    <property type="match status" value="1"/>
</dbReference>
<evidence type="ECO:0000313" key="2">
    <source>
        <dbReference type="EMBL" id="VDP95640.1"/>
    </source>
</evidence>
<keyword evidence="3" id="KW-1185">Reference proteome</keyword>